<protein>
    <submittedName>
        <fullName evidence="2">SGNH/GDSL hydrolase family protein</fullName>
    </submittedName>
</protein>
<name>A0ABZ2TH43_9RHOB</name>
<dbReference type="InterPro" id="IPR013830">
    <property type="entry name" value="SGNH_hydro"/>
</dbReference>
<dbReference type="EMBL" id="CP146606">
    <property type="protein sequence ID" value="WYK19069.1"/>
    <property type="molecule type" value="Genomic_DNA"/>
</dbReference>
<evidence type="ECO:0000313" key="3">
    <source>
        <dbReference type="Proteomes" id="UP001281305"/>
    </source>
</evidence>
<keyword evidence="2" id="KW-0378">Hydrolase</keyword>
<reference evidence="2 3" key="1">
    <citation type="submission" date="2024-02" db="EMBL/GenBank/DDBJ databases">
        <title>Roseovarius strain W115 nov., isolated from a marine algae.</title>
        <authorList>
            <person name="Lee M.W."/>
            <person name="Lee J.K."/>
            <person name="Kim J.M."/>
            <person name="Choi D.G."/>
            <person name="Baek J.H."/>
            <person name="Bayburt H."/>
            <person name="Jung J.J."/>
            <person name="Han D.M."/>
            <person name="Jeon C.O."/>
        </authorList>
    </citation>
    <scope>NUCLEOTIDE SEQUENCE [LARGE SCALE GENOMIC DNA]</scope>
    <source>
        <strain evidence="2 3">W115</strain>
    </source>
</reference>
<proteinExistence type="predicted"/>
<dbReference type="CDD" id="cd01836">
    <property type="entry name" value="FeeA_FeeB_like"/>
    <property type="match status" value="1"/>
</dbReference>
<evidence type="ECO:0000259" key="1">
    <source>
        <dbReference type="Pfam" id="PF13472"/>
    </source>
</evidence>
<dbReference type="SUPFAM" id="SSF52266">
    <property type="entry name" value="SGNH hydrolase"/>
    <property type="match status" value="1"/>
</dbReference>
<dbReference type="Proteomes" id="UP001281305">
    <property type="component" value="Chromosome"/>
</dbReference>
<evidence type="ECO:0000313" key="2">
    <source>
        <dbReference type="EMBL" id="WYK19069.1"/>
    </source>
</evidence>
<dbReference type="Pfam" id="PF13472">
    <property type="entry name" value="Lipase_GDSL_2"/>
    <property type="match status" value="1"/>
</dbReference>
<sequence>MRDLALTLALAPILIPQVAWVRFRAARLQEAAGPREGVAGNGPPLRLLVLGDSSAAGVGVTHQEDALIGRLVARLAQRHQVSWRLVARCGATTTTVLQNLEAESEARFDIAVIALGVNDSKNGMSRSRWQKNYKDLIMLLQRCFGVREVYATAVPPLGEFPLLPAPLRTVLGRRATFFDEDLRRIASYQDAVRYVPFDFPMDTNLMAEDGFHPGPVIYDRWAARVAEMIG</sequence>
<dbReference type="Gene3D" id="3.40.50.1110">
    <property type="entry name" value="SGNH hydrolase"/>
    <property type="match status" value="1"/>
</dbReference>
<dbReference type="InterPro" id="IPR036514">
    <property type="entry name" value="SGNH_hydro_sf"/>
</dbReference>
<keyword evidence="3" id="KW-1185">Reference proteome</keyword>
<dbReference type="GO" id="GO:0016787">
    <property type="term" value="F:hydrolase activity"/>
    <property type="evidence" value="ECO:0007669"/>
    <property type="project" value="UniProtKB-KW"/>
</dbReference>
<feature type="domain" description="SGNH hydrolase-type esterase" evidence="1">
    <location>
        <begin position="49"/>
        <end position="219"/>
    </location>
</feature>
<dbReference type="RefSeq" id="WP_317055755.1">
    <property type="nucleotide sequence ID" value="NZ_CP146606.1"/>
</dbReference>
<organism evidence="2 3">
    <name type="scientific">Roseovarius rhodophyticola</name>
    <dbReference type="NCBI Taxonomy" id="3080827"/>
    <lineage>
        <taxon>Bacteria</taxon>
        <taxon>Pseudomonadati</taxon>
        <taxon>Pseudomonadota</taxon>
        <taxon>Alphaproteobacteria</taxon>
        <taxon>Rhodobacterales</taxon>
        <taxon>Roseobacteraceae</taxon>
        <taxon>Roseovarius</taxon>
    </lineage>
</organism>
<gene>
    <name evidence="2" type="ORF">RZS32_004075</name>
</gene>
<accession>A0ABZ2TH43</accession>